<comment type="caution">
    <text evidence="2">The sequence shown here is derived from an EMBL/GenBank/DDBJ whole genome shotgun (WGS) entry which is preliminary data.</text>
</comment>
<evidence type="ECO:0000256" key="1">
    <source>
        <dbReference type="SAM" id="MobiDB-lite"/>
    </source>
</evidence>
<name>A0A7W7H3Z5_9ACTN</name>
<organism evidence="2 3">
    <name type="scientific">Actinoplanes octamycinicus</name>
    <dbReference type="NCBI Taxonomy" id="135948"/>
    <lineage>
        <taxon>Bacteria</taxon>
        <taxon>Bacillati</taxon>
        <taxon>Actinomycetota</taxon>
        <taxon>Actinomycetes</taxon>
        <taxon>Micromonosporales</taxon>
        <taxon>Micromonosporaceae</taxon>
        <taxon>Actinoplanes</taxon>
    </lineage>
</organism>
<dbReference type="EMBL" id="JACHNB010000001">
    <property type="protein sequence ID" value="MBB4743399.1"/>
    <property type="molecule type" value="Genomic_DNA"/>
</dbReference>
<proteinExistence type="predicted"/>
<evidence type="ECO:0000313" key="2">
    <source>
        <dbReference type="EMBL" id="MBB4743399.1"/>
    </source>
</evidence>
<protein>
    <submittedName>
        <fullName evidence="2">Uncharacterized protein</fullName>
    </submittedName>
</protein>
<sequence>MDDDHRRAGDAIRAALRPGERLREHSRILRSPGLDEAPPTAGDRLSAMNPFAGFGQVARADGLGYALLSVALGEPPDDSRGQRAIEKDRALRKYGRTFCGVPGSGAGHLLEALRRDSPAWAALTDQRLVVFAEPGPRPPAGPVSAFLDLVKATVEVGEALFRQPAPRAFTGPVSAVFECAAGAVAASPAPPVDRLPRVVLWFADQSWLVVSLGAGPAGARLTEALLWGAAR</sequence>
<dbReference type="Proteomes" id="UP000546162">
    <property type="component" value="Unassembled WGS sequence"/>
</dbReference>
<gene>
    <name evidence="2" type="ORF">BJY16_006858</name>
</gene>
<evidence type="ECO:0000313" key="3">
    <source>
        <dbReference type="Proteomes" id="UP000546162"/>
    </source>
</evidence>
<dbReference type="AlphaFoldDB" id="A0A7W7H3Z5"/>
<reference evidence="2 3" key="1">
    <citation type="submission" date="2020-08" db="EMBL/GenBank/DDBJ databases">
        <title>Sequencing the genomes of 1000 actinobacteria strains.</title>
        <authorList>
            <person name="Klenk H.-P."/>
        </authorList>
    </citation>
    <scope>NUCLEOTIDE SEQUENCE [LARGE SCALE GENOMIC DNA]</scope>
    <source>
        <strain evidence="2 3">DSM 45809</strain>
    </source>
</reference>
<feature type="region of interest" description="Disordered" evidence="1">
    <location>
        <begin position="23"/>
        <end position="42"/>
    </location>
</feature>
<keyword evidence="3" id="KW-1185">Reference proteome</keyword>
<accession>A0A7W7H3Z5</accession>
<dbReference type="RefSeq" id="WP_185043677.1">
    <property type="nucleotide sequence ID" value="NZ_BAABFG010000005.1"/>
</dbReference>